<name>A0A267EXZ8_9PLAT</name>
<comment type="caution">
    <text evidence="4">The sequence shown here is derived from an EMBL/GenBank/DDBJ whole genome shotgun (WGS) entry which is preliminary data.</text>
</comment>
<dbReference type="InterPro" id="IPR023231">
    <property type="entry name" value="GSKIP_dom_sf"/>
</dbReference>
<dbReference type="OrthoDB" id="1683831at2759"/>
<dbReference type="SUPFAM" id="SSF48371">
    <property type="entry name" value="ARM repeat"/>
    <property type="match status" value="2"/>
</dbReference>
<dbReference type="InterPro" id="IPR011989">
    <property type="entry name" value="ARM-like"/>
</dbReference>
<dbReference type="InterPro" id="IPR000225">
    <property type="entry name" value="Armadillo"/>
</dbReference>
<feature type="region of interest" description="Disordered" evidence="2">
    <location>
        <begin position="321"/>
        <end position="423"/>
    </location>
</feature>
<dbReference type="InterPro" id="IPR016024">
    <property type="entry name" value="ARM-type_fold"/>
</dbReference>
<feature type="compositionally biased region" description="Basic and acidic residues" evidence="2">
    <location>
        <begin position="321"/>
        <end position="330"/>
    </location>
</feature>
<dbReference type="AlphaFoldDB" id="A0A267EXZ8"/>
<dbReference type="InterPro" id="IPR058678">
    <property type="entry name" value="ARM_PUB"/>
</dbReference>
<accession>A0A267EXZ8</accession>
<feature type="compositionally biased region" description="Acidic residues" evidence="2">
    <location>
        <begin position="401"/>
        <end position="415"/>
    </location>
</feature>
<dbReference type="Gene3D" id="1.25.10.10">
    <property type="entry name" value="Leucine-rich Repeat Variant"/>
    <property type="match status" value="2"/>
</dbReference>
<feature type="repeat" description="ARM" evidence="1">
    <location>
        <begin position="732"/>
        <end position="774"/>
    </location>
</feature>
<dbReference type="SMART" id="SM00185">
    <property type="entry name" value="ARM"/>
    <property type="match status" value="11"/>
</dbReference>
<evidence type="ECO:0000259" key="3">
    <source>
        <dbReference type="Pfam" id="PF25598"/>
    </source>
</evidence>
<dbReference type="EMBL" id="NIVC01001561">
    <property type="protein sequence ID" value="PAA66400.1"/>
    <property type="molecule type" value="Genomic_DNA"/>
</dbReference>
<feature type="compositionally biased region" description="Low complexity" evidence="2">
    <location>
        <begin position="388"/>
        <end position="400"/>
    </location>
</feature>
<feature type="non-terminal residue" evidence="4">
    <location>
        <position position="1"/>
    </location>
</feature>
<dbReference type="STRING" id="282301.A0A267EXZ8"/>
<evidence type="ECO:0000313" key="4">
    <source>
        <dbReference type="EMBL" id="PAA66400.1"/>
    </source>
</evidence>
<feature type="repeat" description="ARM" evidence="1">
    <location>
        <begin position="939"/>
        <end position="972"/>
    </location>
</feature>
<feature type="region of interest" description="Disordered" evidence="2">
    <location>
        <begin position="1015"/>
        <end position="1039"/>
    </location>
</feature>
<evidence type="ECO:0000256" key="1">
    <source>
        <dbReference type="PROSITE-ProRule" id="PRU00259"/>
    </source>
</evidence>
<dbReference type="Pfam" id="PF25598">
    <property type="entry name" value="ARM_PUB"/>
    <property type="match status" value="1"/>
</dbReference>
<reference evidence="4 5" key="1">
    <citation type="submission" date="2017-06" db="EMBL/GenBank/DDBJ databases">
        <title>A platform for efficient transgenesis in Macrostomum lignano, a flatworm model organism for stem cell research.</title>
        <authorList>
            <person name="Berezikov E."/>
        </authorList>
    </citation>
    <scope>NUCLEOTIDE SEQUENCE [LARGE SCALE GENOMIC DNA]</scope>
    <source>
        <strain evidence="4">DV1</strain>
        <tissue evidence="4">Whole organism</tissue>
    </source>
</reference>
<feature type="compositionally biased region" description="Basic and acidic residues" evidence="2">
    <location>
        <begin position="355"/>
        <end position="368"/>
    </location>
</feature>
<dbReference type="Proteomes" id="UP000215902">
    <property type="component" value="Unassembled WGS sequence"/>
</dbReference>
<proteinExistence type="predicted"/>
<organism evidence="4 5">
    <name type="scientific">Macrostomum lignano</name>
    <dbReference type="NCBI Taxonomy" id="282301"/>
    <lineage>
        <taxon>Eukaryota</taxon>
        <taxon>Metazoa</taxon>
        <taxon>Spiralia</taxon>
        <taxon>Lophotrochozoa</taxon>
        <taxon>Platyhelminthes</taxon>
        <taxon>Rhabditophora</taxon>
        <taxon>Macrostomorpha</taxon>
        <taxon>Macrostomida</taxon>
        <taxon>Macrostomidae</taxon>
        <taxon>Macrostomum</taxon>
    </lineage>
</organism>
<dbReference type="PANTHER" id="PTHR46241:SF1">
    <property type="entry name" value="OUTER DYNEIN ARM-DOCKING COMPLEX SUBUNIT 2"/>
    <property type="match status" value="1"/>
</dbReference>
<dbReference type="PANTHER" id="PTHR46241">
    <property type="entry name" value="ARMADILLO REPEAT-CONTAINING PROTEIN 4 ARMC4"/>
    <property type="match status" value="1"/>
</dbReference>
<feature type="domain" description="U-box" evidence="3">
    <location>
        <begin position="596"/>
        <end position="775"/>
    </location>
</feature>
<evidence type="ECO:0000313" key="5">
    <source>
        <dbReference type="Proteomes" id="UP000215902"/>
    </source>
</evidence>
<sequence length="1039" mass="115076">NRLKSVPVMGLTLTKAADWLDNSKLDFSPSNQIILTDILKAVDGYSKNNPIGGKMKFSEPLVWDSTLKFEDFKKTERFPETESENTLQLDELLTVTKQESEVAHVECHSFDMLQLVLDACRSKKTAEVRACLEGNSDPVSKILGNRYACNTEDDVEFYKQAEEDLQGEDITYEEFETKKVVLKMAMEFHNLDVRMLRSVQGLMSKDSRLSPRLVEAEFDCLKELSGSEDEQPLRDIEPVPCYVHVFSNGYRAPNFRQLQGDIAYFLVYLKDTDVICVTAGTKGWFVNKGYSKDTNDVDFERRSDLYGSLFALLRERSRYFRERTSRKSGDGETAADEAADGAEKPDQEGDADQQAAREEAEERKKDPTLRWVSLGTSEQQSQERRSARQPQSAAAAAQQSDESDSESGTDEEEDAVERRHESNADLPSEYWQIGKFVRYLKGGNQTSTIISLCALRDFQLNTEVCQLAIRDVGGLEVLLNLLETEENRCKIGSLKILKEISQNPQIRRAIADLGGLQTLVNILKEPSKDLKCLAAETIANVAKFRRARRIVRQHGGIRKLVSLLDCPALNGPTSPEIERDIEVARCGALALWSLSNSTKNKRAMKRAGVIPLLGKLLKSRHEDMLIPVVGTLQECASEPDYRVAIRTEGMVEDLVKNLKSDNAELQMHCASTIFKCAEEEETRDLVRSYDGLEPMVGLLNKTDNKELLSAATGAIWKCSMSSKNIRKFQELNVIEKLVRLLSDQPEEVLVNVVGALGEMAAEKENRHAIRKAGGIGPLVQLLTGTNQALLVNTTRAVGRCAQEKENMAIIDRMDGVRLLWSLLKNPNPEVQASAAYAICPCIDNVNDAGEMVRSYVGGLELIVHLLRSDNIKVLAAICAAVASIAKDEENLAVLTDHGVIPLLAGLTRTQDEELKRHLSEAIACCCAWGNNRIVFGKEGAVAPLVSYLRVKDPKVHRSTARALHELSRHPDNCITMHECGVVRHLLGLVGSDDEALQLAASGCIANIRRLAMANEKSRQSSKARGGGNGGANGKAVAAK</sequence>
<protein>
    <recommendedName>
        <fullName evidence="3">U-box domain-containing protein</fullName>
    </recommendedName>
</protein>
<keyword evidence="5" id="KW-1185">Reference proteome</keyword>
<gene>
    <name evidence="4" type="ORF">BOX15_Mlig020657g1</name>
</gene>
<feature type="repeat" description="ARM" evidence="1">
    <location>
        <begin position="857"/>
        <end position="899"/>
    </location>
</feature>
<dbReference type="SUPFAM" id="SSF103107">
    <property type="entry name" value="Hypothetical protein c14orf129, hspc210"/>
    <property type="match status" value="1"/>
</dbReference>
<dbReference type="PROSITE" id="PS50176">
    <property type="entry name" value="ARM_REPEAT"/>
    <property type="match status" value="4"/>
</dbReference>
<evidence type="ECO:0000256" key="2">
    <source>
        <dbReference type="SAM" id="MobiDB-lite"/>
    </source>
</evidence>
<feature type="repeat" description="ARM" evidence="1">
    <location>
        <begin position="514"/>
        <end position="556"/>
    </location>
</feature>